<feature type="transmembrane region" description="Helical" evidence="1">
    <location>
        <begin position="148"/>
        <end position="169"/>
    </location>
</feature>
<feature type="domain" description="Sensor histidine kinase NatK-like C-terminal" evidence="2">
    <location>
        <begin position="318"/>
        <end position="419"/>
    </location>
</feature>
<feature type="transmembrane region" description="Helical" evidence="1">
    <location>
        <begin position="6"/>
        <end position="26"/>
    </location>
</feature>
<feature type="transmembrane region" description="Helical" evidence="1">
    <location>
        <begin position="181"/>
        <end position="199"/>
    </location>
</feature>
<dbReference type="Gene3D" id="3.30.565.10">
    <property type="entry name" value="Histidine kinase-like ATPase, C-terminal domain"/>
    <property type="match status" value="1"/>
</dbReference>
<dbReference type="GO" id="GO:0016301">
    <property type="term" value="F:kinase activity"/>
    <property type="evidence" value="ECO:0007669"/>
    <property type="project" value="UniProtKB-KW"/>
</dbReference>
<reference evidence="3 4" key="1">
    <citation type="journal article" date="2019" name="Anaerobe">
        <title>Detection of Robinsoniella peoriensis in multiple bone samples of a trauma patient.</title>
        <authorList>
            <person name="Schrottner P."/>
            <person name="Hartwich K."/>
            <person name="Bunk B."/>
            <person name="Schober I."/>
            <person name="Helbig S."/>
            <person name="Rudolph W.W."/>
            <person name="Gunzer F."/>
        </authorList>
    </citation>
    <scope>NUCLEOTIDE SEQUENCE [LARGE SCALE GENOMIC DNA]</scope>
    <source>
        <strain evidence="3 4">DSM 106044</strain>
    </source>
</reference>
<feature type="transmembrane region" description="Helical" evidence="1">
    <location>
        <begin position="113"/>
        <end position="136"/>
    </location>
</feature>
<name>A0A4U8Q0P8_9FIRM</name>
<keyword evidence="3" id="KW-0808">Transferase</keyword>
<dbReference type="GO" id="GO:0042802">
    <property type="term" value="F:identical protein binding"/>
    <property type="evidence" value="ECO:0007669"/>
    <property type="project" value="TreeGrafter"/>
</dbReference>
<dbReference type="Pfam" id="PF14501">
    <property type="entry name" value="HATPase_c_5"/>
    <property type="match status" value="1"/>
</dbReference>
<dbReference type="SUPFAM" id="SSF55874">
    <property type="entry name" value="ATPase domain of HSP90 chaperone/DNA topoisomerase II/histidine kinase"/>
    <property type="match status" value="1"/>
</dbReference>
<keyword evidence="1" id="KW-0472">Membrane</keyword>
<dbReference type="CDD" id="cd16935">
    <property type="entry name" value="HATPase_AgrC-ComD-like"/>
    <property type="match status" value="1"/>
</dbReference>
<proteinExistence type="predicted"/>
<evidence type="ECO:0000313" key="4">
    <source>
        <dbReference type="Proteomes" id="UP000306509"/>
    </source>
</evidence>
<dbReference type="InterPro" id="IPR032834">
    <property type="entry name" value="NatK-like_C"/>
</dbReference>
<dbReference type="Proteomes" id="UP000306509">
    <property type="component" value="Unassembled WGS sequence"/>
</dbReference>
<evidence type="ECO:0000256" key="1">
    <source>
        <dbReference type="SAM" id="Phobius"/>
    </source>
</evidence>
<dbReference type="InterPro" id="IPR036890">
    <property type="entry name" value="HATPase_C_sf"/>
</dbReference>
<keyword evidence="1" id="KW-0812">Transmembrane</keyword>
<dbReference type="EMBL" id="QGQD01000102">
    <property type="protein sequence ID" value="TLC98200.1"/>
    <property type="molecule type" value="Genomic_DNA"/>
</dbReference>
<keyword evidence="4" id="KW-1185">Reference proteome</keyword>
<feature type="transmembrane region" description="Helical" evidence="1">
    <location>
        <begin position="61"/>
        <end position="78"/>
    </location>
</feature>
<evidence type="ECO:0000313" key="3">
    <source>
        <dbReference type="EMBL" id="TLC98200.1"/>
    </source>
</evidence>
<accession>A0A4U8Q0P8</accession>
<gene>
    <name evidence="3" type="ORF">DSM106044_04977</name>
</gene>
<feature type="transmembrane region" description="Helical" evidence="1">
    <location>
        <begin position="85"/>
        <end position="107"/>
    </location>
</feature>
<dbReference type="PANTHER" id="PTHR40448">
    <property type="entry name" value="TWO-COMPONENT SENSOR HISTIDINE KINASE"/>
    <property type="match status" value="1"/>
</dbReference>
<comment type="caution">
    <text evidence="3">The sequence shown here is derived from an EMBL/GenBank/DDBJ whole genome shotgun (WGS) entry which is preliminary data.</text>
</comment>
<sequence>MMNFVLKFLILFMNIVLCIRWSEILFTEEKGRALSFPRCAASAGLAVCLCLWKSFFQIFEVEQLILVIAVAGLSKYLLRVKPKLLISSVCLCLSIIYLFDTVVWLLLKEFLQLSLIMCVCIWISLKIFFYIWMLLSPGNKRILKEIKPYYNSIYGTPIVGFMGISFLSYKTFSIGDKSTVFIIWGILLAVIFLRISLVYSHIRYQKEKEYISTINMQKELLEKNYSALNQAYAVNAKLFHDFHRHLEIMLQMANKSKDTDMVKYIENLSEPLKEIASVIWIGDETVDYIINSRYSKAKEKGIQMEMNIEFPNNTNIRPNDLCTILSNLLDNAIEACERAAGMGTQESPFIYLTIRRIQNILIIKLENSSLQPEYNSDGERNTAKEDKTLHGYGMKNIESAVLKYDGVLQSSYEEHIYRTIITLSFEGVKIG</sequence>
<dbReference type="AlphaFoldDB" id="A0A4U8Q0P8"/>
<protein>
    <submittedName>
        <fullName evidence="3">Sensory histidine kinase DcuS</fullName>
    </submittedName>
</protein>
<dbReference type="STRING" id="180332.GCA_000797495_02062"/>
<dbReference type="PANTHER" id="PTHR40448:SF1">
    <property type="entry name" value="TWO-COMPONENT SENSOR HISTIDINE KINASE"/>
    <property type="match status" value="1"/>
</dbReference>
<keyword evidence="1" id="KW-1133">Transmembrane helix</keyword>
<keyword evidence="3" id="KW-0418">Kinase</keyword>
<evidence type="ECO:0000259" key="2">
    <source>
        <dbReference type="Pfam" id="PF14501"/>
    </source>
</evidence>
<organism evidence="3 4">
    <name type="scientific">Robinsoniella peoriensis</name>
    <dbReference type="NCBI Taxonomy" id="180332"/>
    <lineage>
        <taxon>Bacteria</taxon>
        <taxon>Bacillati</taxon>
        <taxon>Bacillota</taxon>
        <taxon>Clostridia</taxon>
        <taxon>Lachnospirales</taxon>
        <taxon>Lachnospiraceae</taxon>
        <taxon>Robinsoniella</taxon>
    </lineage>
</organism>